<feature type="domain" description="PKD" evidence="2">
    <location>
        <begin position="329"/>
        <end position="365"/>
    </location>
</feature>
<dbReference type="AlphaFoldDB" id="A0A6N6RHY4"/>
<keyword evidence="4" id="KW-1185">Reference proteome</keyword>
<dbReference type="Pfam" id="PF13585">
    <property type="entry name" value="CHU_C"/>
    <property type="match status" value="1"/>
</dbReference>
<dbReference type="SUPFAM" id="SSF49299">
    <property type="entry name" value="PKD domain"/>
    <property type="match status" value="3"/>
</dbReference>
<evidence type="ECO:0000256" key="1">
    <source>
        <dbReference type="SAM" id="SignalP"/>
    </source>
</evidence>
<name>A0A6N6RHY4_9FLAO</name>
<dbReference type="InterPro" id="IPR035986">
    <property type="entry name" value="PKD_dom_sf"/>
</dbReference>
<dbReference type="CDD" id="cd00146">
    <property type="entry name" value="PKD"/>
    <property type="match status" value="2"/>
</dbReference>
<keyword evidence="1" id="KW-0732">Signal</keyword>
<reference evidence="3 4" key="1">
    <citation type="submission" date="2019-09" db="EMBL/GenBank/DDBJ databases">
        <title>Genomes of family Cryomorphaceae.</title>
        <authorList>
            <person name="Bowman J.P."/>
        </authorList>
    </citation>
    <scope>NUCLEOTIDE SEQUENCE [LARGE SCALE GENOMIC DNA]</scope>
    <source>
        <strain evidence="3 4">LMG 25704</strain>
    </source>
</reference>
<comment type="caution">
    <text evidence="3">The sequence shown here is derived from an EMBL/GenBank/DDBJ whole genome shotgun (WGS) entry which is preliminary data.</text>
</comment>
<dbReference type="RefSeq" id="WP_151667166.1">
    <property type="nucleotide sequence ID" value="NZ_WBVO01000004.1"/>
</dbReference>
<evidence type="ECO:0000313" key="4">
    <source>
        <dbReference type="Proteomes" id="UP000468650"/>
    </source>
</evidence>
<accession>A0A6N6RHY4</accession>
<dbReference type="Gene3D" id="2.60.40.10">
    <property type="entry name" value="Immunoglobulins"/>
    <property type="match status" value="3"/>
</dbReference>
<dbReference type="Proteomes" id="UP000468650">
    <property type="component" value="Unassembled WGS sequence"/>
</dbReference>
<dbReference type="NCBIfam" id="TIGR04131">
    <property type="entry name" value="Bac_Flav_CTERM"/>
    <property type="match status" value="1"/>
</dbReference>
<protein>
    <submittedName>
        <fullName evidence="3">PKD domain-containing protein</fullName>
    </submittedName>
</protein>
<sequence length="727" mass="79718">MRKLLVISLMLLSTFVVEAAHLVGGEITYECLGNDRYRIDLRIYRDCNSSGANFDPLAAVTIFDSNGNIVQNLDVPHGAIFQLPTSVNNPCLQSPPNVCTEYTDYTITVTLPPRAGGYTITHQRCCRNNTISNIPNSGDWGNTYTVSIPSNDQCNSTPVFATEPPIVLCLNDPLFIDSSVNEPDGDSIHYELCSPLHGGGTNQPPTGSDCLTCPAPDPAGAPPYQPVPFVAGRSATNPIPSSPQVTINPQTGEITGTPTQLGQFVFAVCVQEFRNGQLLSTVRRDYQFNVTNCSSNVRSGIELQIVNPGTICVGRTIQFEEDAVNATEYWWDFGDPATNSDTSTSPNPVYTYSDTGVFTVTLIVNRGYPCADTATAQFEIRYPVQFTISQNGNTCFDAQGIDFFANGNFSPDAVFSWVFPPQANIQTSNSPNPPPISFTAPGTYVIELAVEDFGCTDTLRVPISIGLRPEFEATPPLGGQCAPYELDLNHSATATEQVFYEWDFGDGNTSSAIDPQYVYNSPGTYSGSLLMYTTAGCIDSAFYPYTITVFPSPDIDIWITPEKTDIFEPFVRIFIDGVDNDETFVVYSGDGASYSNRTEILHRYGDTGTYEISVEVENNFGCVVEKIVPFRVAPIPLIYTPTAFTPNGDGVNDRFRAVSSGYSQYRFEIFDRWGNTVFSSGDAQESWDGTFQNGGRECEDGAYAWIVMFRSTEGEYIERRGTVTLMR</sequence>
<evidence type="ECO:0000259" key="2">
    <source>
        <dbReference type="PROSITE" id="PS50093"/>
    </source>
</evidence>
<dbReference type="PROSITE" id="PS50093">
    <property type="entry name" value="PKD"/>
    <property type="match status" value="3"/>
</dbReference>
<evidence type="ECO:0000313" key="3">
    <source>
        <dbReference type="EMBL" id="KAB2810377.1"/>
    </source>
</evidence>
<gene>
    <name evidence="3" type="ORF">F8C67_07255</name>
</gene>
<feature type="chain" id="PRO_5026853823" evidence="1">
    <location>
        <begin position="20"/>
        <end position="727"/>
    </location>
</feature>
<dbReference type="InterPro" id="IPR022409">
    <property type="entry name" value="PKD/Chitinase_dom"/>
</dbReference>
<dbReference type="InterPro" id="IPR013783">
    <property type="entry name" value="Ig-like_fold"/>
</dbReference>
<dbReference type="Pfam" id="PF18911">
    <property type="entry name" value="PKD_4"/>
    <property type="match status" value="2"/>
</dbReference>
<proteinExistence type="predicted"/>
<organism evidence="3 4">
    <name type="scientific">Phaeocystidibacter luteus</name>
    <dbReference type="NCBI Taxonomy" id="911197"/>
    <lineage>
        <taxon>Bacteria</taxon>
        <taxon>Pseudomonadati</taxon>
        <taxon>Bacteroidota</taxon>
        <taxon>Flavobacteriia</taxon>
        <taxon>Flavobacteriales</taxon>
        <taxon>Phaeocystidibacteraceae</taxon>
        <taxon>Phaeocystidibacter</taxon>
    </lineage>
</organism>
<dbReference type="InterPro" id="IPR026341">
    <property type="entry name" value="T9SS_type_B"/>
</dbReference>
<dbReference type="SMART" id="SM00089">
    <property type="entry name" value="PKD"/>
    <property type="match status" value="3"/>
</dbReference>
<dbReference type="InterPro" id="IPR000601">
    <property type="entry name" value="PKD_dom"/>
</dbReference>
<dbReference type="EMBL" id="WBVO01000004">
    <property type="protein sequence ID" value="KAB2810377.1"/>
    <property type="molecule type" value="Genomic_DNA"/>
</dbReference>
<feature type="domain" description="PKD" evidence="2">
    <location>
        <begin position="589"/>
        <end position="621"/>
    </location>
</feature>
<dbReference type="OrthoDB" id="1491481at2"/>
<feature type="domain" description="PKD" evidence="2">
    <location>
        <begin position="482"/>
        <end position="549"/>
    </location>
</feature>
<feature type="signal peptide" evidence="1">
    <location>
        <begin position="1"/>
        <end position="19"/>
    </location>
</feature>